<evidence type="ECO:0000313" key="1">
    <source>
        <dbReference type="EMBL" id="QJA79950.1"/>
    </source>
</evidence>
<accession>A0A6M3KDJ4</accession>
<dbReference type="EMBL" id="MT142400">
    <property type="protein sequence ID" value="QJA79950.1"/>
    <property type="molecule type" value="Genomic_DNA"/>
</dbReference>
<reference evidence="1" key="1">
    <citation type="submission" date="2020-03" db="EMBL/GenBank/DDBJ databases">
        <title>The deep terrestrial virosphere.</title>
        <authorList>
            <person name="Holmfeldt K."/>
            <person name="Nilsson E."/>
            <person name="Simone D."/>
            <person name="Lopez-Fernandez M."/>
            <person name="Wu X."/>
            <person name="de Brujin I."/>
            <person name="Lundin D."/>
            <person name="Andersson A."/>
            <person name="Bertilsson S."/>
            <person name="Dopson M."/>
        </authorList>
    </citation>
    <scope>NUCLEOTIDE SEQUENCE</scope>
    <source>
        <strain evidence="1">MM415A00812</strain>
    </source>
</reference>
<proteinExistence type="predicted"/>
<dbReference type="AlphaFoldDB" id="A0A6M3KDJ4"/>
<protein>
    <submittedName>
        <fullName evidence="1">Uncharacterized protein</fullName>
    </submittedName>
</protein>
<gene>
    <name evidence="1" type="ORF">MM415A00812_0005</name>
</gene>
<organism evidence="1">
    <name type="scientific">viral metagenome</name>
    <dbReference type="NCBI Taxonomy" id="1070528"/>
    <lineage>
        <taxon>unclassified sequences</taxon>
        <taxon>metagenomes</taxon>
        <taxon>organismal metagenomes</taxon>
    </lineage>
</organism>
<sequence length="96" mass="11388">MQIKAKIDIRDEKAFVFSVKWLAAEVLQLALKDLADVKKITAHNTARLWLKEESYSPFGFRWCLSQCEINPNYIRGMIKEIEAGKRFFEIKRRLKR</sequence>
<name>A0A6M3KDJ4_9ZZZZ</name>